<dbReference type="InterPro" id="IPR018047">
    <property type="entry name" value="Ammonium_transpt_CS"/>
</dbReference>
<evidence type="ECO:0000256" key="5">
    <source>
        <dbReference type="ARBA" id="ARBA00022989"/>
    </source>
</evidence>
<feature type="domain" description="Ammonium transporter AmtB-like" evidence="10">
    <location>
        <begin position="25"/>
        <end position="442"/>
    </location>
</feature>
<dbReference type="OrthoDB" id="534912at2759"/>
<organism evidence="11 12">
    <name type="scientific">Neohortaea acidophila</name>
    <dbReference type="NCBI Taxonomy" id="245834"/>
    <lineage>
        <taxon>Eukaryota</taxon>
        <taxon>Fungi</taxon>
        <taxon>Dikarya</taxon>
        <taxon>Ascomycota</taxon>
        <taxon>Pezizomycotina</taxon>
        <taxon>Dothideomycetes</taxon>
        <taxon>Dothideomycetidae</taxon>
        <taxon>Mycosphaerellales</taxon>
        <taxon>Teratosphaeriaceae</taxon>
        <taxon>Neohortaea</taxon>
    </lineage>
</organism>
<name>A0A6A6PMK9_9PEZI</name>
<dbReference type="GeneID" id="54472434"/>
<dbReference type="GO" id="GO:0008519">
    <property type="term" value="F:ammonium channel activity"/>
    <property type="evidence" value="ECO:0007669"/>
    <property type="project" value="InterPro"/>
</dbReference>
<evidence type="ECO:0000256" key="6">
    <source>
        <dbReference type="ARBA" id="ARBA00023136"/>
    </source>
</evidence>
<protein>
    <recommendedName>
        <fullName evidence="8">Ammonium transporter</fullName>
    </recommendedName>
</protein>
<evidence type="ECO:0000256" key="7">
    <source>
        <dbReference type="ARBA" id="ARBA00023177"/>
    </source>
</evidence>
<dbReference type="RefSeq" id="XP_033587890.1">
    <property type="nucleotide sequence ID" value="XM_033731432.1"/>
</dbReference>
<feature type="transmembrane region" description="Helical" evidence="8">
    <location>
        <begin position="309"/>
        <end position="330"/>
    </location>
</feature>
<feature type="transmembrane region" description="Helical" evidence="8">
    <location>
        <begin position="254"/>
        <end position="273"/>
    </location>
</feature>
<feature type="transmembrane region" description="Helical" evidence="8">
    <location>
        <begin position="192"/>
        <end position="210"/>
    </location>
</feature>
<evidence type="ECO:0000259" key="10">
    <source>
        <dbReference type="Pfam" id="PF00909"/>
    </source>
</evidence>
<proteinExistence type="inferred from homology"/>
<dbReference type="SUPFAM" id="SSF111352">
    <property type="entry name" value="Ammonium transporter"/>
    <property type="match status" value="1"/>
</dbReference>
<dbReference type="Pfam" id="PF00909">
    <property type="entry name" value="Ammonium_transp"/>
    <property type="match status" value="1"/>
</dbReference>
<feature type="region of interest" description="Disordered" evidence="9">
    <location>
        <begin position="493"/>
        <end position="521"/>
    </location>
</feature>
<comment type="subcellular location">
    <subcellularLocation>
        <location evidence="8">Cell membrane</location>
        <topology evidence="8">Multi-pass membrane protein</topology>
    </subcellularLocation>
    <subcellularLocation>
        <location evidence="1">Membrane</location>
        <topology evidence="1">Multi-pass membrane protein</topology>
    </subcellularLocation>
</comment>
<evidence type="ECO:0000256" key="9">
    <source>
        <dbReference type="SAM" id="MobiDB-lite"/>
    </source>
</evidence>
<evidence type="ECO:0000313" key="11">
    <source>
        <dbReference type="EMBL" id="KAF2481320.1"/>
    </source>
</evidence>
<dbReference type="InterPro" id="IPR029020">
    <property type="entry name" value="Ammonium/urea_transptr"/>
</dbReference>
<sequence length="521" mass="55945">MTSFGTNYNSTILENPPWLDTGDNAWQLTAASLVGLQSIPGLTVLYAGLVKRKWVINSMFMTFYAFAMVLLCWSIWAYNVGFGQYMLPFAGKPGPLLTIGELIRQSDLPSTASPGPLSTQDFPKATMAYFQFVFAAITLVLIAGGYLGRMNFTAWMVFVPLWLTFSYCVGAYSLWGGGYLFKLGVIDYSGGYVIHLSSGTAAFTGAYWIGPRLKQDRQNFQPSNIPLMMVGAGIVWIGWNGFNGGDPYSASPDAGVAVFNTNLCTATSLLTWMCMDLIFYKKPSLIGAVNGMITGLVAITPAAGVIAGWGAIIMGVCSGTVPWLSMNIAGKRMRLFTHHVDDTLGITHTHMVAGALGGFLVGIFATPEGSEAFGLANYGGAITGNGKQVWLQIVGALFIIGWNLVWTSLILLFIKYVLRIPLRYSDELLLIGDDALHGEDAYCFYDNVDGLEPSPSAHLRALDLEKHSMPGLGHVRTGHLGRKDDVLEGIVPAEGSASGSGGGDVTPPVQKTGDGMDIKSD</sequence>
<keyword evidence="3 8" id="KW-0813">Transport</keyword>
<feature type="transmembrane region" description="Helical" evidence="8">
    <location>
        <begin position="222"/>
        <end position="242"/>
    </location>
</feature>
<feature type="transmembrane region" description="Helical" evidence="8">
    <location>
        <begin position="25"/>
        <end position="47"/>
    </location>
</feature>
<accession>A0A6A6PMK9</accession>
<keyword evidence="7 8" id="KW-0924">Ammonia transport</keyword>
<comment type="similarity">
    <text evidence="2 8">Belongs to the ammonia transporter channel (TC 1.A.11.2) family.</text>
</comment>
<feature type="transmembrane region" description="Helical" evidence="8">
    <location>
        <begin position="351"/>
        <end position="369"/>
    </location>
</feature>
<evidence type="ECO:0000256" key="2">
    <source>
        <dbReference type="ARBA" id="ARBA00005887"/>
    </source>
</evidence>
<dbReference type="PANTHER" id="PTHR43029:SF10">
    <property type="entry name" value="AMMONIUM TRANSPORTER MEP2"/>
    <property type="match status" value="1"/>
</dbReference>
<evidence type="ECO:0000313" key="12">
    <source>
        <dbReference type="Proteomes" id="UP000799767"/>
    </source>
</evidence>
<evidence type="ECO:0000256" key="8">
    <source>
        <dbReference type="RuleBase" id="RU362002"/>
    </source>
</evidence>
<evidence type="ECO:0000256" key="4">
    <source>
        <dbReference type="ARBA" id="ARBA00022692"/>
    </source>
</evidence>
<keyword evidence="4 8" id="KW-0812">Transmembrane</keyword>
<feature type="transmembrane region" description="Helical" evidence="8">
    <location>
        <begin position="285"/>
        <end position="303"/>
    </location>
</feature>
<evidence type="ECO:0000256" key="1">
    <source>
        <dbReference type="ARBA" id="ARBA00004141"/>
    </source>
</evidence>
<gene>
    <name evidence="11" type="ORF">BDY17DRAFT_254430</name>
</gene>
<keyword evidence="6 8" id="KW-0472">Membrane</keyword>
<feature type="transmembrane region" description="Helical" evidence="8">
    <location>
        <begin position="154"/>
        <end position="172"/>
    </location>
</feature>
<dbReference type="AlphaFoldDB" id="A0A6A6PMK9"/>
<dbReference type="EMBL" id="MU001638">
    <property type="protein sequence ID" value="KAF2481320.1"/>
    <property type="molecule type" value="Genomic_DNA"/>
</dbReference>
<dbReference type="Gene3D" id="1.10.3430.10">
    <property type="entry name" value="Ammonium transporter AmtB like domains"/>
    <property type="match status" value="1"/>
</dbReference>
<dbReference type="InterPro" id="IPR024041">
    <property type="entry name" value="NH4_transpt_AmtB-like_dom"/>
</dbReference>
<dbReference type="GO" id="GO:0005886">
    <property type="term" value="C:plasma membrane"/>
    <property type="evidence" value="ECO:0007669"/>
    <property type="project" value="UniProtKB-SubCell"/>
</dbReference>
<feature type="transmembrane region" description="Helical" evidence="8">
    <location>
        <begin position="54"/>
        <end position="78"/>
    </location>
</feature>
<dbReference type="Proteomes" id="UP000799767">
    <property type="component" value="Unassembled WGS sequence"/>
</dbReference>
<feature type="transmembrane region" description="Helical" evidence="8">
    <location>
        <begin position="389"/>
        <end position="414"/>
    </location>
</feature>
<dbReference type="PANTHER" id="PTHR43029">
    <property type="entry name" value="AMMONIUM TRANSPORTER MEP2"/>
    <property type="match status" value="1"/>
</dbReference>
<reference evidence="11" key="1">
    <citation type="journal article" date="2020" name="Stud. Mycol.">
        <title>101 Dothideomycetes genomes: a test case for predicting lifestyles and emergence of pathogens.</title>
        <authorList>
            <person name="Haridas S."/>
            <person name="Albert R."/>
            <person name="Binder M."/>
            <person name="Bloem J."/>
            <person name="Labutti K."/>
            <person name="Salamov A."/>
            <person name="Andreopoulos B."/>
            <person name="Baker S."/>
            <person name="Barry K."/>
            <person name="Bills G."/>
            <person name="Bluhm B."/>
            <person name="Cannon C."/>
            <person name="Castanera R."/>
            <person name="Culley D."/>
            <person name="Daum C."/>
            <person name="Ezra D."/>
            <person name="Gonzalez J."/>
            <person name="Henrissat B."/>
            <person name="Kuo A."/>
            <person name="Liang C."/>
            <person name="Lipzen A."/>
            <person name="Lutzoni F."/>
            <person name="Magnuson J."/>
            <person name="Mondo S."/>
            <person name="Nolan M."/>
            <person name="Ohm R."/>
            <person name="Pangilinan J."/>
            <person name="Park H.-J."/>
            <person name="Ramirez L."/>
            <person name="Alfaro M."/>
            <person name="Sun H."/>
            <person name="Tritt A."/>
            <person name="Yoshinaga Y."/>
            <person name="Zwiers L.-H."/>
            <person name="Turgeon B."/>
            <person name="Goodwin S."/>
            <person name="Spatafora J."/>
            <person name="Crous P."/>
            <person name="Grigoriev I."/>
        </authorList>
    </citation>
    <scope>NUCLEOTIDE SEQUENCE</scope>
    <source>
        <strain evidence="11">CBS 113389</strain>
    </source>
</reference>
<evidence type="ECO:0000256" key="3">
    <source>
        <dbReference type="ARBA" id="ARBA00022448"/>
    </source>
</evidence>
<dbReference type="NCBIfam" id="TIGR00836">
    <property type="entry name" value="amt"/>
    <property type="match status" value="1"/>
</dbReference>
<feature type="transmembrane region" description="Helical" evidence="8">
    <location>
        <begin position="128"/>
        <end position="147"/>
    </location>
</feature>
<dbReference type="InterPro" id="IPR001905">
    <property type="entry name" value="Ammonium_transpt"/>
</dbReference>
<keyword evidence="5 8" id="KW-1133">Transmembrane helix</keyword>
<keyword evidence="12" id="KW-1185">Reference proteome</keyword>
<dbReference type="PROSITE" id="PS01219">
    <property type="entry name" value="AMMONIUM_TRANSP"/>
    <property type="match status" value="1"/>
</dbReference>